<proteinExistence type="predicted"/>
<organism evidence="1 2">
    <name type="scientific">Marinomonas algarum</name>
    <dbReference type="NCBI Taxonomy" id="2883105"/>
    <lineage>
        <taxon>Bacteria</taxon>
        <taxon>Pseudomonadati</taxon>
        <taxon>Pseudomonadota</taxon>
        <taxon>Gammaproteobacteria</taxon>
        <taxon>Oceanospirillales</taxon>
        <taxon>Oceanospirillaceae</taxon>
        <taxon>Marinomonas</taxon>
    </lineage>
</organism>
<reference evidence="1" key="1">
    <citation type="submission" date="2021-10" db="EMBL/GenBank/DDBJ databases">
        <title>Marinomonas pontica sp. nov., isolated from the Black Sea.</title>
        <authorList>
            <person name="Zhao L.-H."/>
            <person name="Xue J.-H."/>
        </authorList>
    </citation>
    <scope>NUCLEOTIDE SEQUENCE</scope>
    <source>
        <strain evidence="1">E8</strain>
    </source>
</reference>
<dbReference type="RefSeq" id="WP_226753648.1">
    <property type="nucleotide sequence ID" value="NZ_JAJATW010000005.1"/>
</dbReference>
<gene>
    <name evidence="1" type="ORF">LG368_05055</name>
</gene>
<protein>
    <submittedName>
        <fullName evidence="1">Uncharacterized protein</fullName>
    </submittedName>
</protein>
<dbReference type="EMBL" id="JAJATW010000005">
    <property type="protein sequence ID" value="MCB5161267.1"/>
    <property type="molecule type" value="Genomic_DNA"/>
</dbReference>
<dbReference type="AlphaFoldDB" id="A0A9X1ILT3"/>
<dbReference type="Proteomes" id="UP001139095">
    <property type="component" value="Unassembled WGS sequence"/>
</dbReference>
<accession>A0A9X1ILT3</accession>
<evidence type="ECO:0000313" key="1">
    <source>
        <dbReference type="EMBL" id="MCB5161267.1"/>
    </source>
</evidence>
<comment type="caution">
    <text evidence="1">The sequence shown here is derived from an EMBL/GenBank/DDBJ whole genome shotgun (WGS) entry which is preliminary data.</text>
</comment>
<sequence length="95" mass="10514">MILRTSDSVIVYHGANYWLPGGHIDGLREDYLASMASSIPLKCLGAVEDIANTALFFLSAWKNRYEKSPLPVTSYCTSLIQVPTVNHDHSQKSVC</sequence>
<keyword evidence="2" id="KW-1185">Reference proteome</keyword>
<name>A0A9X1ILT3_9GAMM</name>
<evidence type="ECO:0000313" key="2">
    <source>
        <dbReference type="Proteomes" id="UP001139095"/>
    </source>
</evidence>